<feature type="transmembrane region" description="Helical" evidence="7">
    <location>
        <begin position="144"/>
        <end position="162"/>
    </location>
</feature>
<proteinExistence type="inferred from homology"/>
<comment type="similarity">
    <text evidence="2">Belongs to the chromate ion transporter (CHR) (TC 2.A.51) family.</text>
</comment>
<evidence type="ECO:0000313" key="9">
    <source>
        <dbReference type="Proteomes" id="UP000070366"/>
    </source>
</evidence>
<accession>A0A136Q4P7</accession>
<dbReference type="KEGG" id="cmiu:B1H56_10665"/>
<feature type="transmembrane region" description="Helical" evidence="7">
    <location>
        <begin position="120"/>
        <end position="138"/>
    </location>
</feature>
<dbReference type="PANTHER" id="PTHR43663">
    <property type="entry name" value="CHROMATE TRANSPORT PROTEIN-RELATED"/>
    <property type="match status" value="1"/>
</dbReference>
<gene>
    <name evidence="8" type="ORF">HMPREF3293_01553</name>
</gene>
<dbReference type="EMBL" id="LSZW01000060">
    <property type="protein sequence ID" value="KXK65629.1"/>
    <property type="molecule type" value="Genomic_DNA"/>
</dbReference>
<comment type="subcellular location">
    <subcellularLocation>
        <location evidence="1">Cell membrane</location>
        <topology evidence="1">Multi-pass membrane protein</topology>
    </subcellularLocation>
</comment>
<dbReference type="InterPro" id="IPR052518">
    <property type="entry name" value="CHR_Transporter"/>
</dbReference>
<dbReference type="AlphaFoldDB" id="A0A136Q4P7"/>
<keyword evidence="5 7" id="KW-1133">Transmembrane helix</keyword>
<evidence type="ECO:0000256" key="4">
    <source>
        <dbReference type="ARBA" id="ARBA00022692"/>
    </source>
</evidence>
<dbReference type="InterPro" id="IPR003370">
    <property type="entry name" value="Chromate_transpt"/>
</dbReference>
<comment type="caution">
    <text evidence="8">The sequence shown here is derived from an EMBL/GenBank/DDBJ whole genome shotgun (WGS) entry which is preliminary data.</text>
</comment>
<organism evidence="8 9">
    <name type="scientific">Christensenella minuta</name>
    <dbReference type="NCBI Taxonomy" id="626937"/>
    <lineage>
        <taxon>Bacteria</taxon>
        <taxon>Bacillati</taxon>
        <taxon>Bacillota</taxon>
        <taxon>Clostridia</taxon>
        <taxon>Christensenellales</taxon>
        <taxon>Christensenellaceae</taxon>
        <taxon>Christensenella</taxon>
    </lineage>
</organism>
<keyword evidence="6 7" id="KW-0472">Membrane</keyword>
<evidence type="ECO:0000256" key="2">
    <source>
        <dbReference type="ARBA" id="ARBA00005262"/>
    </source>
</evidence>
<dbReference type="GO" id="GO:0015109">
    <property type="term" value="F:chromate transmembrane transporter activity"/>
    <property type="evidence" value="ECO:0007669"/>
    <property type="project" value="InterPro"/>
</dbReference>
<dbReference type="PATRIC" id="fig|626937.4.peg.1534"/>
<evidence type="ECO:0000256" key="7">
    <source>
        <dbReference type="SAM" id="Phobius"/>
    </source>
</evidence>
<evidence type="ECO:0000256" key="3">
    <source>
        <dbReference type="ARBA" id="ARBA00022475"/>
    </source>
</evidence>
<evidence type="ECO:0000313" key="8">
    <source>
        <dbReference type="EMBL" id="KXK65629.1"/>
    </source>
</evidence>
<reference evidence="9" key="1">
    <citation type="submission" date="2016-02" db="EMBL/GenBank/DDBJ databases">
        <authorList>
            <person name="Mitreva M."/>
            <person name="Pepin K.H."/>
            <person name="Mihindukulasuriya K.A."/>
            <person name="Fulton R."/>
            <person name="Fronick C."/>
            <person name="O'Laughlin M."/>
            <person name="Miner T."/>
            <person name="Herter B."/>
            <person name="Rosa B.A."/>
            <person name="Cordes M."/>
            <person name="Tomlinson C."/>
            <person name="Wollam A."/>
            <person name="Palsikar V.B."/>
            <person name="Mardis E.R."/>
            <person name="Wilson R.K."/>
        </authorList>
    </citation>
    <scope>NUCLEOTIDE SEQUENCE [LARGE SCALE GENOMIC DNA]</scope>
    <source>
        <strain evidence="9">DSM 22607</strain>
    </source>
</reference>
<keyword evidence="3" id="KW-1003">Cell membrane</keyword>
<dbReference type="GO" id="GO:0005886">
    <property type="term" value="C:plasma membrane"/>
    <property type="evidence" value="ECO:0007669"/>
    <property type="project" value="UniProtKB-SubCell"/>
</dbReference>
<sequence>MELLFNLFGNFLQVGLFSFGGGYATIPLIQEYIVETQHWLTYGELTDILTISQMTPGPIAVNTSTFVGTRIAGLPGAVVATVGCVISGVLMATILYYLFRRYSGIQGVTDVLAGLRATSVGLIAASACTILMIALTGASGFGEGTQVSLATAGIFAGMLVLLRKWKWSPMLVMLVSGGAGLLLFGAFGL</sequence>
<dbReference type="RefSeq" id="WP_066519544.1">
    <property type="nucleotide sequence ID" value="NZ_CABMOF010000002.1"/>
</dbReference>
<feature type="transmembrane region" description="Helical" evidence="7">
    <location>
        <begin position="77"/>
        <end position="99"/>
    </location>
</feature>
<dbReference type="Pfam" id="PF02417">
    <property type="entry name" value="Chromate_transp"/>
    <property type="match status" value="1"/>
</dbReference>
<protein>
    <submittedName>
        <fullName evidence="8">Chromate transport protein</fullName>
    </submittedName>
</protein>
<evidence type="ECO:0000256" key="6">
    <source>
        <dbReference type="ARBA" id="ARBA00023136"/>
    </source>
</evidence>
<dbReference type="PANTHER" id="PTHR43663:SF1">
    <property type="entry name" value="CHROMATE TRANSPORTER"/>
    <property type="match status" value="1"/>
</dbReference>
<dbReference type="STRING" id="626937.HMPREF3293_01553"/>
<feature type="transmembrane region" description="Helical" evidence="7">
    <location>
        <begin position="169"/>
        <end position="187"/>
    </location>
</feature>
<keyword evidence="4 7" id="KW-0812">Transmembrane</keyword>
<keyword evidence="9" id="KW-1185">Reference proteome</keyword>
<name>A0A136Q4P7_9FIRM</name>
<dbReference type="Proteomes" id="UP000070366">
    <property type="component" value="Unassembled WGS sequence"/>
</dbReference>
<dbReference type="OrthoDB" id="9788907at2"/>
<evidence type="ECO:0000256" key="1">
    <source>
        <dbReference type="ARBA" id="ARBA00004651"/>
    </source>
</evidence>
<evidence type="ECO:0000256" key="5">
    <source>
        <dbReference type="ARBA" id="ARBA00022989"/>
    </source>
</evidence>